<feature type="transmembrane region" description="Helical" evidence="7">
    <location>
        <begin position="758"/>
        <end position="783"/>
    </location>
</feature>
<dbReference type="InterPro" id="IPR050250">
    <property type="entry name" value="Macrolide_Exporter_MacB"/>
</dbReference>
<evidence type="ECO:0000256" key="3">
    <source>
        <dbReference type="ARBA" id="ARBA00022692"/>
    </source>
</evidence>
<feature type="transmembrane region" description="Helical" evidence="7">
    <location>
        <begin position="16"/>
        <end position="38"/>
    </location>
</feature>
<comment type="similarity">
    <text evidence="6">Belongs to the ABC-4 integral membrane protein family.</text>
</comment>
<proteinExistence type="inferred from homology"/>
<reference evidence="10 11" key="1">
    <citation type="submission" date="2022-01" db="EMBL/GenBank/DDBJ databases">
        <title>Whole genome-based taxonomy of the Shewanellaceae.</title>
        <authorList>
            <person name="Martin-Rodriguez A.J."/>
        </authorList>
    </citation>
    <scope>NUCLEOTIDE SEQUENCE [LARGE SCALE GENOMIC DNA]</scope>
    <source>
        <strain evidence="10 11">DSM 17177</strain>
    </source>
</reference>
<feature type="transmembrane region" description="Helical" evidence="7">
    <location>
        <begin position="276"/>
        <end position="296"/>
    </location>
</feature>
<keyword evidence="5 7" id="KW-0472">Membrane</keyword>
<evidence type="ECO:0000256" key="6">
    <source>
        <dbReference type="ARBA" id="ARBA00038076"/>
    </source>
</evidence>
<keyword evidence="11" id="KW-1185">Reference proteome</keyword>
<evidence type="ECO:0000313" key="10">
    <source>
        <dbReference type="EMBL" id="MCL1124664.1"/>
    </source>
</evidence>
<evidence type="ECO:0000256" key="4">
    <source>
        <dbReference type="ARBA" id="ARBA00022989"/>
    </source>
</evidence>
<evidence type="ECO:0000259" key="8">
    <source>
        <dbReference type="Pfam" id="PF02687"/>
    </source>
</evidence>
<feature type="transmembrane region" description="Helical" evidence="7">
    <location>
        <begin position="331"/>
        <end position="350"/>
    </location>
</feature>
<dbReference type="InterPro" id="IPR003838">
    <property type="entry name" value="ABC3_permease_C"/>
</dbReference>
<feature type="transmembrane region" description="Helical" evidence="7">
    <location>
        <begin position="727"/>
        <end position="746"/>
    </location>
</feature>
<keyword evidence="4 7" id="KW-1133">Transmembrane helix</keyword>
<comment type="subcellular location">
    <subcellularLocation>
        <location evidence="1">Cell membrane</location>
        <topology evidence="1">Multi-pass membrane protein</topology>
    </subcellularLocation>
</comment>
<sequence>MFNSTLVRNLLKAKQYYATVVLSLTLTLTIVFVVFSIVDTVLLKALPYGDSKNLYVYQGYMLFNGQHESGTNSKNLLDVKETSQGIADIGMYFSWSDYKLLELPSRPDVPVFFGSSNLFEVLKVKPVLGRFFDEREQLGNKQPSAILSFGAWQQHFAGDDNIIGKSIQLNERRFTVIGVTSDHWSLPDDDEVSEGIWLPLDMDEQFNPIETGSITSNVRGVMRLADGQNLKFVTEALIEKMQAAAVINMPRAAKMYELNAQVEPFIQALRGDSVRLVWMLITGASLLTLMALINLGNVQVARGMSRVKYLAVSYAFGAKRKQLFKESLKHNFILLSVPVLLALFFTILSFELVQSIGSNVLPRLGSLSMSLNIVLFAVLMCAGIALLFSWIELSLVNEASLLSSLQSSGKGTGKQLSRGVSHSLIGLQLLFSVLTLVATSQVLMGTLTETLRPTHINTHNLWSLEVNYALIDNKEERKNLQRAISQHFMAQENVKAVSRASDTRVPFIMNHQPLFNEKDFKISNVRAAFIDDKQLSLFDMQLQGLAFTQDDMLSNFPPVIISQRLADQFSGSPIGKKVKLYAIDNFMTIVGIVSNTDYPGQSRYEVAEIFIPSVFKGGRTDVLLMQVSDEHEGFSLSDVYNQLTQIDPRLDIARLSSIEDDFNEISQDQRFGAILAGGLSFISLLMVIAGIAGMVSYMVNMRRYDLGVRLAMGANNKRLLRSQLWQLAQPLMVSFLFAFALAYFALGYSRTIPQWHFAIYWTEMFLGLVLLSVFVALACFMPIAKVLRTDPIKALRNE</sequence>
<evidence type="ECO:0000256" key="1">
    <source>
        <dbReference type="ARBA" id="ARBA00004651"/>
    </source>
</evidence>
<evidence type="ECO:0000259" key="9">
    <source>
        <dbReference type="Pfam" id="PF12704"/>
    </source>
</evidence>
<dbReference type="InterPro" id="IPR025857">
    <property type="entry name" value="MacB_PCD"/>
</dbReference>
<feature type="transmembrane region" description="Helical" evidence="7">
    <location>
        <begin position="671"/>
        <end position="699"/>
    </location>
</feature>
<accession>A0ABT0LAF6</accession>
<feature type="domain" description="MacB-like periplasmic core" evidence="9">
    <location>
        <begin position="20"/>
        <end position="236"/>
    </location>
</feature>
<dbReference type="EMBL" id="JAKIKS010000028">
    <property type="protein sequence ID" value="MCL1124664.1"/>
    <property type="molecule type" value="Genomic_DNA"/>
</dbReference>
<protein>
    <submittedName>
        <fullName evidence="10">ABC transporter permease</fullName>
    </submittedName>
</protein>
<evidence type="ECO:0000256" key="5">
    <source>
        <dbReference type="ARBA" id="ARBA00023136"/>
    </source>
</evidence>
<feature type="domain" description="ABC3 transporter permease C-terminal" evidence="8">
    <location>
        <begin position="679"/>
        <end position="791"/>
    </location>
</feature>
<name>A0ABT0LAF6_9GAMM</name>
<dbReference type="PANTHER" id="PTHR30572:SF4">
    <property type="entry name" value="ABC TRANSPORTER PERMEASE YTRF"/>
    <property type="match status" value="1"/>
</dbReference>
<organism evidence="10 11">
    <name type="scientific">Shewanella surugensis</name>
    <dbReference type="NCBI Taxonomy" id="212020"/>
    <lineage>
        <taxon>Bacteria</taxon>
        <taxon>Pseudomonadati</taxon>
        <taxon>Pseudomonadota</taxon>
        <taxon>Gammaproteobacteria</taxon>
        <taxon>Alteromonadales</taxon>
        <taxon>Shewanellaceae</taxon>
        <taxon>Shewanella</taxon>
    </lineage>
</organism>
<dbReference type="PANTHER" id="PTHR30572">
    <property type="entry name" value="MEMBRANE COMPONENT OF TRANSPORTER-RELATED"/>
    <property type="match status" value="1"/>
</dbReference>
<dbReference type="Proteomes" id="UP001203423">
    <property type="component" value="Unassembled WGS sequence"/>
</dbReference>
<dbReference type="Pfam" id="PF02687">
    <property type="entry name" value="FtsX"/>
    <property type="match status" value="1"/>
</dbReference>
<gene>
    <name evidence="10" type="ORF">L2764_09275</name>
</gene>
<dbReference type="RefSeq" id="WP_248939942.1">
    <property type="nucleotide sequence ID" value="NZ_JAKIKS010000028.1"/>
</dbReference>
<feature type="transmembrane region" description="Helical" evidence="7">
    <location>
        <begin position="370"/>
        <end position="391"/>
    </location>
</feature>
<keyword evidence="2" id="KW-1003">Cell membrane</keyword>
<evidence type="ECO:0000256" key="2">
    <source>
        <dbReference type="ARBA" id="ARBA00022475"/>
    </source>
</evidence>
<comment type="caution">
    <text evidence="10">The sequence shown here is derived from an EMBL/GenBank/DDBJ whole genome shotgun (WGS) entry which is preliminary data.</text>
</comment>
<evidence type="ECO:0000256" key="7">
    <source>
        <dbReference type="SAM" id="Phobius"/>
    </source>
</evidence>
<evidence type="ECO:0000313" key="11">
    <source>
        <dbReference type="Proteomes" id="UP001203423"/>
    </source>
</evidence>
<feature type="transmembrane region" description="Helical" evidence="7">
    <location>
        <begin position="424"/>
        <end position="444"/>
    </location>
</feature>
<keyword evidence="3 7" id="KW-0812">Transmembrane</keyword>
<feature type="domain" description="MacB-like periplasmic core" evidence="9">
    <location>
        <begin position="437"/>
        <end position="615"/>
    </location>
</feature>
<dbReference type="Pfam" id="PF12704">
    <property type="entry name" value="MacB_PCD"/>
    <property type="match status" value="2"/>
</dbReference>